<gene>
    <name evidence="1" type="ORF">M514_25023</name>
</gene>
<protein>
    <submittedName>
        <fullName evidence="1">Uncharacterized protein</fullName>
    </submittedName>
</protein>
<dbReference type="AlphaFoldDB" id="A0A085N039"/>
<proteinExistence type="predicted"/>
<feature type="non-terminal residue" evidence="1">
    <location>
        <position position="97"/>
    </location>
</feature>
<organism evidence="1">
    <name type="scientific">Trichuris suis</name>
    <name type="common">pig whipworm</name>
    <dbReference type="NCBI Taxonomy" id="68888"/>
    <lineage>
        <taxon>Eukaryota</taxon>
        <taxon>Metazoa</taxon>
        <taxon>Ecdysozoa</taxon>
        <taxon>Nematoda</taxon>
        <taxon>Enoplea</taxon>
        <taxon>Dorylaimia</taxon>
        <taxon>Trichinellida</taxon>
        <taxon>Trichuridae</taxon>
        <taxon>Trichuris</taxon>
    </lineage>
</organism>
<evidence type="ECO:0000313" key="1">
    <source>
        <dbReference type="EMBL" id="KFD62835.1"/>
    </source>
</evidence>
<reference evidence="1" key="1">
    <citation type="journal article" date="2014" name="Nat. Genet.">
        <title>Genome and transcriptome of the porcine whipworm Trichuris suis.</title>
        <authorList>
            <person name="Jex A.R."/>
            <person name="Nejsum P."/>
            <person name="Schwarz E.M."/>
            <person name="Hu L."/>
            <person name="Young N.D."/>
            <person name="Hall R.S."/>
            <person name="Korhonen P.K."/>
            <person name="Liao S."/>
            <person name="Thamsborg S."/>
            <person name="Xia J."/>
            <person name="Xu P."/>
            <person name="Wang S."/>
            <person name="Scheerlinck J.P."/>
            <person name="Hofmann A."/>
            <person name="Sternberg P.W."/>
            <person name="Wang J."/>
            <person name="Gasser R.B."/>
        </authorList>
    </citation>
    <scope>NUCLEOTIDE SEQUENCE [LARGE SCALE GENOMIC DNA]</scope>
    <source>
        <strain evidence="1">DCEP-RM93F</strain>
    </source>
</reference>
<name>A0A085N039_9BILA</name>
<sequence>MRQNELPTLLNASRLPVTVSDAHVRYPACVITGFSNLPIAENRIPAMLLYPYALTQLRFNPHNTAETDSCARTARAVLNGGKSVYFLKNKPFIIVHP</sequence>
<dbReference type="EMBL" id="KL367587">
    <property type="protein sequence ID" value="KFD62835.1"/>
    <property type="molecule type" value="Genomic_DNA"/>
</dbReference>
<accession>A0A085N039</accession>
<dbReference type="Proteomes" id="UP000030758">
    <property type="component" value="Unassembled WGS sequence"/>
</dbReference>